<reference evidence="15 16" key="1">
    <citation type="journal article" date="2015" name="Nature">
        <title>rRNA introns, odd ribosomes, and small enigmatic genomes across a large radiation of phyla.</title>
        <authorList>
            <person name="Brown C.T."/>
            <person name="Hug L.A."/>
            <person name="Thomas B.C."/>
            <person name="Sharon I."/>
            <person name="Castelle C.J."/>
            <person name="Singh A."/>
            <person name="Wilkins M.J."/>
            <person name="Williams K.H."/>
            <person name="Banfield J.F."/>
        </authorList>
    </citation>
    <scope>NUCLEOTIDE SEQUENCE [LARGE SCALE GENOMIC DNA]</scope>
</reference>
<dbReference type="EMBL" id="LBQB01000002">
    <property type="protein sequence ID" value="KKP69924.1"/>
    <property type="molecule type" value="Genomic_DNA"/>
</dbReference>
<dbReference type="InterPro" id="IPR002176">
    <property type="entry name" value="X-over_junc_endoDNase_RuvC"/>
</dbReference>
<comment type="subcellular location">
    <subcellularLocation>
        <location evidence="13">Cytoplasm</location>
    </subcellularLocation>
</comment>
<evidence type="ECO:0000256" key="8">
    <source>
        <dbReference type="ARBA" id="ARBA00022842"/>
    </source>
</evidence>
<feature type="active site" evidence="13">
    <location>
        <position position="7"/>
    </location>
</feature>
<keyword evidence="11 13" id="KW-0234">DNA repair</keyword>
<gene>
    <name evidence="13" type="primary">ruvC</name>
    <name evidence="15" type="ORF">UR67_C0002G0044</name>
</gene>
<dbReference type="PANTHER" id="PTHR30194">
    <property type="entry name" value="CROSSOVER JUNCTION ENDODEOXYRIBONUCLEASE RUVC"/>
    <property type="match status" value="1"/>
</dbReference>
<dbReference type="GO" id="GO:0000287">
    <property type="term" value="F:magnesium ion binding"/>
    <property type="evidence" value="ECO:0007669"/>
    <property type="project" value="UniProtKB-UniRule"/>
</dbReference>
<keyword evidence="10 13" id="KW-0233">DNA recombination</keyword>
<keyword evidence="7 13" id="KW-0378">Hydrolase</keyword>
<dbReference type="InterPro" id="IPR012337">
    <property type="entry name" value="RNaseH-like_sf"/>
</dbReference>
<evidence type="ECO:0000256" key="5">
    <source>
        <dbReference type="ARBA" id="ARBA00022759"/>
    </source>
</evidence>
<evidence type="ECO:0000256" key="9">
    <source>
        <dbReference type="ARBA" id="ARBA00023125"/>
    </source>
</evidence>
<evidence type="ECO:0000256" key="2">
    <source>
        <dbReference type="ARBA" id="ARBA00022490"/>
    </source>
</evidence>
<evidence type="ECO:0000256" key="7">
    <source>
        <dbReference type="ARBA" id="ARBA00022801"/>
    </source>
</evidence>
<dbReference type="Pfam" id="PF02075">
    <property type="entry name" value="RuvC"/>
    <property type="match status" value="1"/>
</dbReference>
<comment type="catalytic activity">
    <reaction evidence="12 13">
        <text>Endonucleolytic cleavage at a junction such as a reciprocal single-stranded crossover between two homologous DNA duplexes (Holliday junction).</text>
        <dbReference type="EC" id="3.1.21.10"/>
    </reaction>
</comment>
<keyword evidence="9 13" id="KW-0238">DNA-binding</keyword>
<evidence type="ECO:0000313" key="15">
    <source>
        <dbReference type="EMBL" id="KKP69924.1"/>
    </source>
</evidence>
<dbReference type="NCBIfam" id="NF000711">
    <property type="entry name" value="PRK00039.2-1"/>
    <property type="match status" value="1"/>
</dbReference>
<evidence type="ECO:0000256" key="6">
    <source>
        <dbReference type="ARBA" id="ARBA00022763"/>
    </source>
</evidence>
<accession>A0A0G0BKA1</accession>
<dbReference type="SUPFAM" id="SSF53098">
    <property type="entry name" value="Ribonuclease H-like"/>
    <property type="match status" value="1"/>
</dbReference>
<comment type="subunit">
    <text evidence="13">Homodimer which binds Holliday junction (HJ) DNA. The HJ becomes 2-fold symmetrical on binding to RuvC with unstacked arms; it has a different conformation from HJ DNA in complex with RuvA. In the full resolvosome a probable DNA-RuvA(4)-RuvB(12)-RuvC(2) complex forms which resolves the HJ.</text>
</comment>
<comment type="function">
    <text evidence="13">The RuvA-RuvB-RuvC complex processes Holliday junction (HJ) DNA during genetic recombination and DNA repair. Endonuclease that resolves HJ intermediates. Cleaves cruciform DNA by making single-stranded nicks across the HJ at symmetrical positions within the homologous arms, yielding a 5'-phosphate and a 3'-hydroxyl group; requires a central core of homology in the junction. The consensus cleavage sequence is 5'-(A/T)TT(C/G)-3'. Cleavage occurs on the 3'-side of the TT dinucleotide at the point of strand exchange. HJ branch migration catalyzed by RuvA-RuvB allows RuvC to scan DNA until it finds its consensus sequence, where it cleaves and resolves the cruciform DNA.</text>
</comment>
<feature type="active site" evidence="13">
    <location>
        <position position="80"/>
    </location>
</feature>
<dbReference type="Gene3D" id="3.30.420.10">
    <property type="entry name" value="Ribonuclease H-like superfamily/Ribonuclease H"/>
    <property type="match status" value="1"/>
</dbReference>
<evidence type="ECO:0000256" key="3">
    <source>
        <dbReference type="ARBA" id="ARBA00022722"/>
    </source>
</evidence>
<evidence type="ECO:0000313" key="16">
    <source>
        <dbReference type="Proteomes" id="UP000034581"/>
    </source>
</evidence>
<feature type="binding site" evidence="13">
    <location>
        <position position="164"/>
    </location>
    <ligand>
        <name>Mg(2+)</name>
        <dbReference type="ChEBI" id="CHEBI:18420"/>
        <label>1</label>
    </ligand>
</feature>
<dbReference type="GO" id="GO:0006310">
    <property type="term" value="P:DNA recombination"/>
    <property type="evidence" value="ECO:0007669"/>
    <property type="project" value="UniProtKB-UniRule"/>
</dbReference>
<comment type="similarity">
    <text evidence="1 13">Belongs to the RuvC family.</text>
</comment>
<evidence type="ECO:0000256" key="10">
    <source>
        <dbReference type="ARBA" id="ARBA00023172"/>
    </source>
</evidence>
<comment type="cofactor">
    <cofactor evidence="13">
        <name>Mg(2+)</name>
        <dbReference type="ChEBI" id="CHEBI:18420"/>
    </cofactor>
    <text evidence="13">Binds 2 Mg(2+) ion per subunit.</text>
</comment>
<evidence type="ECO:0000256" key="11">
    <source>
        <dbReference type="ARBA" id="ARBA00023204"/>
    </source>
</evidence>
<dbReference type="GO" id="GO:0006281">
    <property type="term" value="P:DNA repair"/>
    <property type="evidence" value="ECO:0007669"/>
    <property type="project" value="UniProtKB-UniRule"/>
</dbReference>
<dbReference type="NCBIfam" id="TIGR00228">
    <property type="entry name" value="ruvC"/>
    <property type="match status" value="1"/>
</dbReference>
<evidence type="ECO:0000256" key="12">
    <source>
        <dbReference type="ARBA" id="ARBA00029354"/>
    </source>
</evidence>
<feature type="binding site" evidence="13">
    <location>
        <position position="80"/>
    </location>
    <ligand>
        <name>Mg(2+)</name>
        <dbReference type="ChEBI" id="CHEBI:18420"/>
        <label>2</label>
    </ligand>
</feature>
<evidence type="ECO:0000256" key="14">
    <source>
        <dbReference type="NCBIfam" id="TIGR00228"/>
    </source>
</evidence>
<dbReference type="HAMAP" id="MF_00034">
    <property type="entry name" value="RuvC"/>
    <property type="match status" value="1"/>
</dbReference>
<dbReference type="GO" id="GO:0008821">
    <property type="term" value="F:crossover junction DNA endonuclease activity"/>
    <property type="evidence" value="ECO:0007669"/>
    <property type="project" value="UniProtKB-UniRule"/>
</dbReference>
<dbReference type="CDD" id="cd16962">
    <property type="entry name" value="RuvC"/>
    <property type="match status" value="1"/>
</dbReference>
<dbReference type="AlphaFoldDB" id="A0A0G0BKA1"/>
<dbReference type="FunFam" id="3.30.420.10:FF:000002">
    <property type="entry name" value="Crossover junction endodeoxyribonuclease RuvC"/>
    <property type="match status" value="1"/>
</dbReference>
<evidence type="ECO:0000256" key="4">
    <source>
        <dbReference type="ARBA" id="ARBA00022723"/>
    </source>
</evidence>
<organism evidence="15 16">
    <name type="scientific">candidate division CPR3 bacterium GW2011_GWF2_35_18</name>
    <dbReference type="NCBI Taxonomy" id="1618350"/>
    <lineage>
        <taxon>Bacteria</taxon>
        <taxon>Bacteria division CPR3</taxon>
    </lineage>
</organism>
<dbReference type="Proteomes" id="UP000034581">
    <property type="component" value="Unassembled WGS sequence"/>
</dbReference>
<feature type="active site" evidence="13">
    <location>
        <position position="164"/>
    </location>
</feature>
<dbReference type="PATRIC" id="fig|1618350.3.peg.349"/>
<protein>
    <recommendedName>
        <fullName evidence="13 14">Crossover junction endodeoxyribonuclease RuvC</fullName>
        <ecNumber evidence="13 14">3.1.21.10</ecNumber>
    </recommendedName>
    <alternativeName>
        <fullName evidence="13">Holliday junction nuclease RuvC</fullName>
    </alternativeName>
    <alternativeName>
        <fullName evidence="13">Holliday junction resolvase RuvC</fullName>
    </alternativeName>
</protein>
<keyword evidence="3 13" id="KW-0540">Nuclease</keyword>
<evidence type="ECO:0000256" key="1">
    <source>
        <dbReference type="ARBA" id="ARBA00009518"/>
    </source>
</evidence>
<keyword evidence="6 13" id="KW-0227">DNA damage</keyword>
<dbReference type="PANTHER" id="PTHR30194:SF3">
    <property type="entry name" value="CROSSOVER JUNCTION ENDODEOXYRIBONUCLEASE RUVC"/>
    <property type="match status" value="1"/>
</dbReference>
<keyword evidence="2 13" id="KW-0963">Cytoplasm</keyword>
<dbReference type="InterPro" id="IPR036397">
    <property type="entry name" value="RNaseH_sf"/>
</dbReference>
<evidence type="ECO:0000256" key="13">
    <source>
        <dbReference type="HAMAP-Rule" id="MF_00034"/>
    </source>
</evidence>
<dbReference type="PRINTS" id="PR00696">
    <property type="entry name" value="RSOLVASERUVC"/>
</dbReference>
<keyword evidence="5 13" id="KW-0255">Endonuclease</keyword>
<dbReference type="EC" id="3.1.21.10" evidence="13 14"/>
<dbReference type="GO" id="GO:0003677">
    <property type="term" value="F:DNA binding"/>
    <property type="evidence" value="ECO:0007669"/>
    <property type="project" value="UniProtKB-KW"/>
</dbReference>
<keyword evidence="4 13" id="KW-0479">Metal-binding</keyword>
<feature type="binding site" evidence="13">
    <location>
        <position position="7"/>
    </location>
    <ligand>
        <name>Mg(2+)</name>
        <dbReference type="ChEBI" id="CHEBI:18420"/>
        <label>1</label>
    </ligand>
</feature>
<dbReference type="GO" id="GO:0005737">
    <property type="term" value="C:cytoplasm"/>
    <property type="evidence" value="ECO:0007669"/>
    <property type="project" value="UniProtKB-SubCell"/>
</dbReference>
<comment type="caution">
    <text evidence="15">The sequence shown here is derived from an EMBL/GenBank/DDBJ whole genome shotgun (WGS) entry which is preliminary data.</text>
</comment>
<sequence>MIILGIDPGLATTGYGVIKVNPKKKYLTSNTSFENGFELLIDYGCLVTDKALEEPKRLNSLYKDTQALLKLFKPDVITIERLFFFKNAKTIISVGQARGVVILAASQFSIPVLEYAPLQVKSVLTGYGRSKKKEVEKKVKEILNTPILKIKKEKKSKDGHHIDDAVDALAVAICHTFKMREKLIKIKK</sequence>
<name>A0A0G0BKA1_UNCC3</name>
<proteinExistence type="inferred from homology"/>
<dbReference type="STRING" id="1618350.UR67_C0002G0044"/>
<keyword evidence="8 13" id="KW-0460">Magnesium</keyword>
<dbReference type="GO" id="GO:0048476">
    <property type="term" value="C:Holliday junction resolvase complex"/>
    <property type="evidence" value="ECO:0007669"/>
    <property type="project" value="UniProtKB-UniRule"/>
</dbReference>